<name>A0A8H7QVJ2_9FUNG</name>
<dbReference type="AlphaFoldDB" id="A0A8H7QVJ2"/>
<dbReference type="InterPro" id="IPR019787">
    <property type="entry name" value="Znf_PHD-finger"/>
</dbReference>
<dbReference type="Proteomes" id="UP000650833">
    <property type="component" value="Unassembled WGS sequence"/>
</dbReference>
<reference evidence="9" key="1">
    <citation type="submission" date="2020-12" db="EMBL/GenBank/DDBJ databases">
        <title>Metabolic potential, ecology and presence of endohyphal bacteria is reflected in genomic diversity of Mucoromycotina.</title>
        <authorList>
            <person name="Muszewska A."/>
            <person name="Okrasinska A."/>
            <person name="Steczkiewicz K."/>
            <person name="Drgas O."/>
            <person name="Orlowska M."/>
            <person name="Perlinska-Lenart U."/>
            <person name="Aleksandrzak-Piekarczyk T."/>
            <person name="Szatraj K."/>
            <person name="Zielenkiewicz U."/>
            <person name="Pilsyk S."/>
            <person name="Malc E."/>
            <person name="Mieczkowski P."/>
            <person name="Kruszewska J.S."/>
            <person name="Biernat P."/>
            <person name="Pawlowska J."/>
        </authorList>
    </citation>
    <scope>NUCLEOTIDE SEQUENCE</scope>
    <source>
        <strain evidence="9">CBS 226.32</strain>
    </source>
</reference>
<dbReference type="InterPro" id="IPR011011">
    <property type="entry name" value="Znf_FYVE_PHD"/>
</dbReference>
<dbReference type="InterPro" id="IPR019786">
    <property type="entry name" value="Zinc_finger_PHD-type_CS"/>
</dbReference>
<feature type="region of interest" description="Disordered" evidence="7">
    <location>
        <begin position="732"/>
        <end position="800"/>
    </location>
</feature>
<feature type="region of interest" description="Disordered" evidence="7">
    <location>
        <begin position="193"/>
        <end position="423"/>
    </location>
</feature>
<keyword evidence="5" id="KW-0539">Nucleus</keyword>
<evidence type="ECO:0000256" key="3">
    <source>
        <dbReference type="ARBA" id="ARBA00022771"/>
    </source>
</evidence>
<dbReference type="Pfam" id="PF00628">
    <property type="entry name" value="PHD"/>
    <property type="match status" value="1"/>
</dbReference>
<dbReference type="Gene3D" id="3.30.40.10">
    <property type="entry name" value="Zinc/RING finger domain, C3HC4 (zinc finger)"/>
    <property type="match status" value="1"/>
</dbReference>
<dbReference type="GO" id="GO:0008270">
    <property type="term" value="F:zinc ion binding"/>
    <property type="evidence" value="ECO:0007669"/>
    <property type="project" value="UniProtKB-KW"/>
</dbReference>
<keyword evidence="2" id="KW-0479">Metal-binding</keyword>
<dbReference type="PROSITE" id="PS01359">
    <property type="entry name" value="ZF_PHD_1"/>
    <property type="match status" value="1"/>
</dbReference>
<keyword evidence="10" id="KW-1185">Reference proteome</keyword>
<dbReference type="PANTHER" id="PTHR46174:SF1">
    <property type="entry name" value="CXXC-TYPE ZINC FINGER PROTEIN 1"/>
    <property type="match status" value="1"/>
</dbReference>
<comment type="caution">
    <text evidence="9">The sequence shown here is derived from an EMBL/GenBank/DDBJ whole genome shotgun (WGS) entry which is preliminary data.</text>
</comment>
<feature type="compositionally biased region" description="Basic residues" evidence="7">
    <location>
        <begin position="236"/>
        <end position="248"/>
    </location>
</feature>
<accession>A0A8H7QVJ2</accession>
<evidence type="ECO:0000313" key="10">
    <source>
        <dbReference type="Proteomes" id="UP000650833"/>
    </source>
</evidence>
<proteinExistence type="predicted"/>
<feature type="compositionally biased region" description="Acidic residues" evidence="7">
    <location>
        <begin position="259"/>
        <end position="277"/>
    </location>
</feature>
<dbReference type="GO" id="GO:0048188">
    <property type="term" value="C:Set1C/COMPASS complex"/>
    <property type="evidence" value="ECO:0007669"/>
    <property type="project" value="InterPro"/>
</dbReference>
<feature type="compositionally biased region" description="Acidic residues" evidence="7">
    <location>
        <begin position="511"/>
        <end position="520"/>
    </location>
</feature>
<feature type="compositionally biased region" description="Basic residues" evidence="7">
    <location>
        <begin position="39"/>
        <end position="62"/>
    </location>
</feature>
<organism evidence="9 10">
    <name type="scientific">Mucor plumbeus</name>
    <dbReference type="NCBI Taxonomy" id="97098"/>
    <lineage>
        <taxon>Eukaryota</taxon>
        <taxon>Fungi</taxon>
        <taxon>Fungi incertae sedis</taxon>
        <taxon>Mucoromycota</taxon>
        <taxon>Mucoromycotina</taxon>
        <taxon>Mucoromycetes</taxon>
        <taxon>Mucorales</taxon>
        <taxon>Mucorineae</taxon>
        <taxon>Mucoraceae</taxon>
        <taxon>Mucor</taxon>
    </lineage>
</organism>
<feature type="domain" description="PHD-type" evidence="8">
    <location>
        <begin position="68"/>
        <end position="117"/>
    </location>
</feature>
<feature type="compositionally biased region" description="Polar residues" evidence="7">
    <location>
        <begin position="378"/>
        <end position="393"/>
    </location>
</feature>
<evidence type="ECO:0000259" key="8">
    <source>
        <dbReference type="PROSITE" id="PS50016"/>
    </source>
</evidence>
<feature type="compositionally biased region" description="Acidic residues" evidence="7">
    <location>
        <begin position="459"/>
        <end position="496"/>
    </location>
</feature>
<dbReference type="InterPro" id="IPR037869">
    <property type="entry name" value="Spp1/CFP1"/>
</dbReference>
<protein>
    <recommendedName>
        <fullName evidence="8">PHD-type domain-containing protein</fullName>
    </recommendedName>
</protein>
<feature type="region of interest" description="Disordered" evidence="7">
    <location>
        <begin position="25"/>
        <end position="62"/>
    </location>
</feature>
<dbReference type="InterPro" id="IPR013083">
    <property type="entry name" value="Znf_RING/FYVE/PHD"/>
</dbReference>
<dbReference type="OrthoDB" id="436852at2759"/>
<feature type="region of interest" description="Disordered" evidence="7">
    <location>
        <begin position="671"/>
        <end position="695"/>
    </location>
</feature>
<feature type="compositionally biased region" description="Basic and acidic residues" evidence="7">
    <location>
        <begin position="732"/>
        <end position="741"/>
    </location>
</feature>
<keyword evidence="4" id="KW-0862">Zinc</keyword>
<feature type="compositionally biased region" description="Polar residues" evidence="7">
    <location>
        <begin position="679"/>
        <end position="695"/>
    </location>
</feature>
<feature type="region of interest" description="Disordered" evidence="7">
    <location>
        <begin position="818"/>
        <end position="852"/>
    </location>
</feature>
<keyword evidence="3 6" id="KW-0863">Zinc-finger</keyword>
<evidence type="ECO:0000256" key="2">
    <source>
        <dbReference type="ARBA" id="ARBA00022723"/>
    </source>
</evidence>
<evidence type="ECO:0000313" key="9">
    <source>
        <dbReference type="EMBL" id="KAG2198553.1"/>
    </source>
</evidence>
<evidence type="ECO:0000256" key="6">
    <source>
        <dbReference type="PROSITE-ProRule" id="PRU00146"/>
    </source>
</evidence>
<feature type="compositionally biased region" description="Acidic residues" evidence="7">
    <location>
        <begin position="360"/>
        <end position="374"/>
    </location>
</feature>
<feature type="compositionally biased region" description="Low complexity" evidence="7">
    <location>
        <begin position="745"/>
        <end position="776"/>
    </location>
</feature>
<dbReference type="EMBL" id="JAEPRC010000386">
    <property type="protein sequence ID" value="KAG2198553.1"/>
    <property type="molecule type" value="Genomic_DNA"/>
</dbReference>
<feature type="region of interest" description="Disordered" evidence="7">
    <location>
        <begin position="455"/>
        <end position="543"/>
    </location>
</feature>
<sequence>MSKSSIQVDNIQSDSDLSLQLSDASSLSSDSDLSEAKNRRNNKKSIKKTKTKPKKKKKTTKKASKDVQKYCICRRGYDGKEFMIECEDCKEWFHGACVGLKPNSVSDHYACSSCLSKRKPVSAGKTLIPPPPLPLPNRKKSAIVLPVVTKPPPTPPQPIPVISKLSIEDDDEDEDLDDICVLCDGDCTCNVQETASSPPPPTVTPSLPTPSPPTPPLQQPIQSKLQTKIIIPVPKKSSKSISSKKSKKSNTWAVHNSDDDSDEDSNISISDSEESDSDGAVVERIGINTKKKVKSKAPKKKTTPKKSTIPVRRGKSKTILANIVRQKAPPSSLIKKGKGKKMSIKYASSEDDEDTKREEDSDEELIVDDLDDLLETMSPLSEHSSNESDNSLLGSEEFFTDDDDNNSDMDQNESDVNIGSSVTMSPYTASYASSVHLDSGDDEDIENVETQKIIKELTLDSDEEADDMDSDILDEEGGVFVEDEYDDEEEEDEEDIQSYYARNNSHWSSSSEEEEEEEFDYTTAVPSDEDVASMDSADDDKTNPLLPLLDSEGNLYDSIAAAFMQALVPMGDNNNAHGDTTTGANTPVVREDYQLSAFELTNALSALSAETSRQHNDILLRRPSLPSNAVSAARRMRGSQDFSTSEALRALSALVSDDLSLALQPIDEVEDISEDNKQQGESATANTVNDETSTSDILPTQLALSLSTDLNLQEQILDILQGGSSSIVKEIGQEKNEEDQQKVQSTFNTTTNNHNNITETTTSTSTTSTSTTTATSKPIYSSRQILPKPSGSGSFLPSSTISTSASTLEQQIQEALIQSLTNNSNKRKATNGLENEKKRRSSRSNSLGSNANQQHLQQLEATSFSTPASPAAIIDELEDINIQIDNNNNNNNNNNEHVDIEIDDFDEEEDEEENMAVSMDDLVDTSQLYTRSSSRSPSPEIEDTYSRDLSRWQRIPIGAFRLMRSKNKLWLER</sequence>
<feature type="compositionally biased region" description="Acidic residues" evidence="7">
    <location>
        <begin position="527"/>
        <end position="538"/>
    </location>
</feature>
<dbReference type="PROSITE" id="PS50016">
    <property type="entry name" value="ZF_PHD_2"/>
    <property type="match status" value="1"/>
</dbReference>
<dbReference type="GO" id="GO:0045893">
    <property type="term" value="P:positive regulation of DNA-templated transcription"/>
    <property type="evidence" value="ECO:0007669"/>
    <property type="project" value="TreeGrafter"/>
</dbReference>
<dbReference type="SMART" id="SM00249">
    <property type="entry name" value="PHD"/>
    <property type="match status" value="1"/>
</dbReference>
<feature type="compositionally biased region" description="Basic residues" evidence="7">
    <location>
        <begin position="289"/>
        <end position="304"/>
    </location>
</feature>
<evidence type="ECO:0000256" key="1">
    <source>
        <dbReference type="ARBA" id="ARBA00004123"/>
    </source>
</evidence>
<evidence type="ECO:0000256" key="4">
    <source>
        <dbReference type="ARBA" id="ARBA00022833"/>
    </source>
</evidence>
<feature type="compositionally biased region" description="Acidic residues" evidence="7">
    <location>
        <begin position="398"/>
        <end position="413"/>
    </location>
</feature>
<dbReference type="InterPro" id="IPR001965">
    <property type="entry name" value="Znf_PHD"/>
</dbReference>
<dbReference type="SUPFAM" id="SSF57903">
    <property type="entry name" value="FYVE/PHD zinc finger"/>
    <property type="match status" value="1"/>
</dbReference>
<feature type="compositionally biased region" description="Pro residues" evidence="7">
    <location>
        <begin position="197"/>
        <end position="218"/>
    </location>
</feature>
<evidence type="ECO:0000256" key="7">
    <source>
        <dbReference type="SAM" id="MobiDB-lite"/>
    </source>
</evidence>
<gene>
    <name evidence="9" type="ORF">INT46_000679</name>
</gene>
<comment type="subcellular location">
    <subcellularLocation>
        <location evidence="1">Nucleus</location>
    </subcellularLocation>
</comment>
<dbReference type="PANTHER" id="PTHR46174">
    <property type="entry name" value="CXXC-TYPE ZINC FINGER PROTEIN 1"/>
    <property type="match status" value="1"/>
</dbReference>
<feature type="compositionally biased region" description="Polar residues" evidence="7">
    <location>
        <begin position="791"/>
        <end position="800"/>
    </location>
</feature>
<evidence type="ECO:0000256" key="5">
    <source>
        <dbReference type="ARBA" id="ARBA00023242"/>
    </source>
</evidence>